<sequence length="195" mass="21757">MGGGKRQDPADHQRLIIEGRPYHWASQAGRRRASANYGGTMTTDVPMSVLGPGGVEETWLLLLEESEIPGITLKSCDGWAWSADGDDIFEAMSRIRLQIEPLGYQLLCNGARIDAFPSGMSRDMWGGRVLYILKPGRAAYRRVSIFDRAEPASVGTVAAQQGFYDSWLAGPKHWPLTDRARSALAELRFRLRDRY</sequence>
<dbReference type="Proteomes" id="UP001500063">
    <property type="component" value="Unassembled WGS sequence"/>
</dbReference>
<dbReference type="EMBL" id="BAAABW010000013">
    <property type="protein sequence ID" value="GAA0346054.1"/>
    <property type="molecule type" value="Genomic_DNA"/>
</dbReference>
<accession>A0ABN0WT12</accession>
<evidence type="ECO:0000313" key="2">
    <source>
        <dbReference type="Proteomes" id="UP001500063"/>
    </source>
</evidence>
<keyword evidence="2" id="KW-1185">Reference proteome</keyword>
<protein>
    <submittedName>
        <fullName evidence="1">Uncharacterized protein</fullName>
    </submittedName>
</protein>
<evidence type="ECO:0000313" key="1">
    <source>
        <dbReference type="EMBL" id="GAA0346054.1"/>
    </source>
</evidence>
<organism evidence="1 2">
    <name type="scientific">Streptomyces blastmyceticus</name>
    <dbReference type="NCBI Taxonomy" id="68180"/>
    <lineage>
        <taxon>Bacteria</taxon>
        <taxon>Bacillati</taxon>
        <taxon>Actinomycetota</taxon>
        <taxon>Actinomycetes</taxon>
        <taxon>Kitasatosporales</taxon>
        <taxon>Streptomycetaceae</taxon>
        <taxon>Streptomyces</taxon>
    </lineage>
</organism>
<comment type="caution">
    <text evidence="1">The sequence shown here is derived from an EMBL/GenBank/DDBJ whole genome shotgun (WGS) entry which is preliminary data.</text>
</comment>
<reference evidence="1 2" key="1">
    <citation type="journal article" date="2019" name="Int. J. Syst. Evol. Microbiol.">
        <title>The Global Catalogue of Microorganisms (GCM) 10K type strain sequencing project: providing services to taxonomists for standard genome sequencing and annotation.</title>
        <authorList>
            <consortium name="The Broad Institute Genomics Platform"/>
            <consortium name="The Broad Institute Genome Sequencing Center for Infectious Disease"/>
            <person name="Wu L."/>
            <person name="Ma J."/>
        </authorList>
    </citation>
    <scope>NUCLEOTIDE SEQUENCE [LARGE SCALE GENOMIC DNA]</scope>
    <source>
        <strain evidence="1 2">JCM 4565</strain>
    </source>
</reference>
<name>A0ABN0WT12_9ACTN</name>
<gene>
    <name evidence="1" type="ORF">GCM10010319_23040</name>
</gene>
<proteinExistence type="predicted"/>